<organism evidence="2 3">
    <name type="scientific">Calothrix parasitica NIES-267</name>
    <dbReference type="NCBI Taxonomy" id="1973488"/>
    <lineage>
        <taxon>Bacteria</taxon>
        <taxon>Bacillati</taxon>
        <taxon>Cyanobacteriota</taxon>
        <taxon>Cyanophyceae</taxon>
        <taxon>Nostocales</taxon>
        <taxon>Calotrichaceae</taxon>
        <taxon>Calothrix</taxon>
    </lineage>
</organism>
<feature type="transmembrane region" description="Helical" evidence="1">
    <location>
        <begin position="385"/>
        <end position="405"/>
    </location>
</feature>
<name>A0A1Z4LWS4_9CYAN</name>
<feature type="transmembrane region" description="Helical" evidence="1">
    <location>
        <begin position="420"/>
        <end position="440"/>
    </location>
</feature>
<proteinExistence type="predicted"/>
<dbReference type="SUPFAM" id="SSF48431">
    <property type="entry name" value="Lipovitellin-phosvitin complex, superhelical domain"/>
    <property type="match status" value="1"/>
</dbReference>
<keyword evidence="1" id="KW-1133">Transmembrane helix</keyword>
<dbReference type="GO" id="GO:0016491">
    <property type="term" value="F:oxidoreductase activity"/>
    <property type="evidence" value="ECO:0007669"/>
    <property type="project" value="TreeGrafter"/>
</dbReference>
<dbReference type="SUPFAM" id="SSF52540">
    <property type="entry name" value="P-loop containing nucleoside triphosphate hydrolases"/>
    <property type="match status" value="1"/>
</dbReference>
<evidence type="ECO:0000256" key="1">
    <source>
        <dbReference type="SAM" id="Phobius"/>
    </source>
</evidence>
<accession>A0A1Z4LWS4</accession>
<keyword evidence="2" id="KW-0456">Lyase</keyword>
<sequence>MGDIAKPYIKEIVDILKDESVNSDARSAAAFALSKMGDIAKPYIKEIFDLIKDESVGSNVSYSAAQALGNMGDAAKPYIKEIVDILKDESVNSDARSAAAFALSGMGDVAKPYIKEILDLIKDESVDSNVRISAAQALGDMRDAVKPYVKDIADILKDKSADSWVRSGAAQALGNTGETAKPYLKDILKLTKDKSVDSNVRSSAAQALGNLGDTAKPYVKDILDFVKDKSVDFDARRNAAQGLGNIKQLELEEVVIVLDNVYYAGQLEFQYLRFLTYFLSGGTDEVKTLLKWTGYPKQIPKKLTHDEAVKTLKIFAKTWQSTQDLTRLRKDSARKIAVVAKIASWKPQDIILLEQHYRNLKRAGYNEADTLKSVIIDLKGWKWLFTFRNIILIHAAFWLLLIFAYPKSPQIQAIFFWNPWVRRIFGMGYVGFLLAWIPFLRHKLFEPFQPSLLADAGLNNFDERIYFPESGVTETQITSLSKITPISQAIPHIQGEIVLEGDSGLGKSMFLRYLVKTSKRIIVYLPARKCEQGVIAAIQSKLHGQAQDAQFLKNLIYSGAIDICIDGLNEVTADTRAQIRQFVESYFRGNIIMTTQPLEWEPPSTAKTYYLQPLQQSQIQQFLYSREPHLPHDAKIKGSDYEKACTKYLNQSFNTRQTPEELNAVKRILSNPMDLTLIALMVSQGEHPDLFHLQEQQYNLMAEEYERFWKQDFPLKQFSEAVYQMRVNDESALPDDEFYNELICMEDEKYKMVVSRQWQDCDGKAQKEWYFRHDKIMDYFIVQTFLGDGNEAESRLIDNIGDPRFRGVYFLLATLLPLNEAKDLREKLIDYAADTKDHTVSDTFVQLLRTR</sequence>
<dbReference type="SMART" id="SM00567">
    <property type="entry name" value="EZ_HEAT"/>
    <property type="match status" value="6"/>
</dbReference>
<keyword evidence="3" id="KW-1185">Reference proteome</keyword>
<dbReference type="AlphaFoldDB" id="A0A1Z4LWS4"/>
<dbReference type="InterPro" id="IPR011030">
    <property type="entry name" value="Lipovitellin_superhlx_dom"/>
</dbReference>
<keyword evidence="1" id="KW-0472">Membrane</keyword>
<dbReference type="InterPro" id="IPR027417">
    <property type="entry name" value="P-loop_NTPase"/>
</dbReference>
<dbReference type="GO" id="GO:0016829">
    <property type="term" value="F:lyase activity"/>
    <property type="evidence" value="ECO:0007669"/>
    <property type="project" value="UniProtKB-KW"/>
</dbReference>
<evidence type="ECO:0000313" key="2">
    <source>
        <dbReference type="EMBL" id="BAY85673.1"/>
    </source>
</evidence>
<keyword evidence="1" id="KW-0812">Transmembrane</keyword>
<protein>
    <submittedName>
        <fullName evidence="2">HEAT repeat-containing PBS lyase</fullName>
    </submittedName>
</protein>
<dbReference type="InterPro" id="IPR011989">
    <property type="entry name" value="ARM-like"/>
</dbReference>
<dbReference type="Proteomes" id="UP000218418">
    <property type="component" value="Chromosome"/>
</dbReference>
<dbReference type="EMBL" id="AP018227">
    <property type="protein sequence ID" value="BAY85673.1"/>
    <property type="molecule type" value="Genomic_DNA"/>
</dbReference>
<gene>
    <name evidence="2" type="ORF">NIES267_51740</name>
</gene>
<dbReference type="Pfam" id="PF13646">
    <property type="entry name" value="HEAT_2"/>
    <property type="match status" value="2"/>
</dbReference>
<reference evidence="2 3" key="1">
    <citation type="submission" date="2017-06" db="EMBL/GenBank/DDBJ databases">
        <title>Genome sequencing of cyanobaciteial culture collection at National Institute for Environmental Studies (NIES).</title>
        <authorList>
            <person name="Hirose Y."/>
            <person name="Shimura Y."/>
            <person name="Fujisawa T."/>
            <person name="Nakamura Y."/>
            <person name="Kawachi M."/>
        </authorList>
    </citation>
    <scope>NUCLEOTIDE SEQUENCE [LARGE SCALE GENOMIC DNA]</scope>
    <source>
        <strain evidence="2 3">NIES-267</strain>
    </source>
</reference>
<dbReference type="PANTHER" id="PTHR12697">
    <property type="entry name" value="PBS LYASE HEAT-LIKE PROTEIN"/>
    <property type="match status" value="1"/>
</dbReference>
<dbReference type="InterPro" id="IPR004155">
    <property type="entry name" value="PBS_lyase_HEAT"/>
</dbReference>
<dbReference type="PANTHER" id="PTHR12697:SF5">
    <property type="entry name" value="DEOXYHYPUSINE HYDROXYLASE"/>
    <property type="match status" value="1"/>
</dbReference>
<dbReference type="OrthoDB" id="448481at2"/>
<evidence type="ECO:0000313" key="3">
    <source>
        <dbReference type="Proteomes" id="UP000218418"/>
    </source>
</evidence>
<dbReference type="Gene3D" id="1.25.10.10">
    <property type="entry name" value="Leucine-rich Repeat Variant"/>
    <property type="match status" value="2"/>
</dbReference>
<dbReference type="Gene3D" id="3.40.50.300">
    <property type="entry name" value="P-loop containing nucleotide triphosphate hydrolases"/>
    <property type="match status" value="1"/>
</dbReference>